<dbReference type="EMBL" id="GGEC01048267">
    <property type="protein sequence ID" value="MBX28751.1"/>
    <property type="molecule type" value="Transcribed_RNA"/>
</dbReference>
<sequence>MNQDLPPLEASVLCLAAIQSIPFQLSFPSSSHYPNASKEIFSPSAEYLLLSKIFHYLLPSIHALHHDSDPLRQELEQKIQQKRAVSYKHYSSKLTLPRTYHIYNLTK</sequence>
<organism evidence="1">
    <name type="scientific">Rhizophora mucronata</name>
    <name type="common">Asiatic mangrove</name>
    <dbReference type="NCBI Taxonomy" id="61149"/>
    <lineage>
        <taxon>Eukaryota</taxon>
        <taxon>Viridiplantae</taxon>
        <taxon>Streptophyta</taxon>
        <taxon>Embryophyta</taxon>
        <taxon>Tracheophyta</taxon>
        <taxon>Spermatophyta</taxon>
        <taxon>Magnoliopsida</taxon>
        <taxon>eudicotyledons</taxon>
        <taxon>Gunneridae</taxon>
        <taxon>Pentapetalae</taxon>
        <taxon>rosids</taxon>
        <taxon>fabids</taxon>
        <taxon>Malpighiales</taxon>
        <taxon>Rhizophoraceae</taxon>
        <taxon>Rhizophora</taxon>
    </lineage>
</organism>
<name>A0A2P2MER9_RHIMU</name>
<accession>A0A2P2MER9</accession>
<reference evidence="1" key="1">
    <citation type="submission" date="2018-02" db="EMBL/GenBank/DDBJ databases">
        <title>Rhizophora mucronata_Transcriptome.</title>
        <authorList>
            <person name="Meera S.P."/>
            <person name="Sreeshan A."/>
            <person name="Augustine A."/>
        </authorList>
    </citation>
    <scope>NUCLEOTIDE SEQUENCE</scope>
    <source>
        <tissue evidence="1">Leaf</tissue>
    </source>
</reference>
<evidence type="ECO:0000313" key="1">
    <source>
        <dbReference type="EMBL" id="MBX28756.1"/>
    </source>
</evidence>
<dbReference type="AlphaFoldDB" id="A0A2P2MER9"/>
<proteinExistence type="predicted"/>
<dbReference type="EMBL" id="GGEC01048272">
    <property type="protein sequence ID" value="MBX28756.1"/>
    <property type="molecule type" value="Transcribed_RNA"/>
</dbReference>
<protein>
    <submittedName>
        <fullName evidence="1">Small subunit processome component 20 homolog</fullName>
    </submittedName>
</protein>